<sequence length="161" mass="17549">MMLGKRPRHPIKRTASMTEFAFDLNSAAEAPPPPHPDQFQNPFAAGGPLAMRNEILDRRMLAPSLSLSPRNFRRNSADFTAETPHFLRSCSLCKTRLVPGRDIYMYRGNSAFCSADCREKQMKQDERKDKCSLAASKKEAAAAAATAAAATSSGAKSQVSA</sequence>
<protein>
    <recommendedName>
        <fullName evidence="7">FLZ-type domain-containing protein</fullName>
    </recommendedName>
</protein>
<dbReference type="Proteomes" id="UP000594263">
    <property type="component" value="Unplaced"/>
</dbReference>
<dbReference type="InterPro" id="IPR007650">
    <property type="entry name" value="Zf-FLZ_dom"/>
</dbReference>
<evidence type="ECO:0000313" key="9">
    <source>
        <dbReference type="Proteomes" id="UP000594263"/>
    </source>
</evidence>
<dbReference type="Gramene" id="Kaladp0254s0005.1.v1.1">
    <property type="protein sequence ID" value="Kaladp0254s0005.1.v1.1"/>
    <property type="gene ID" value="Kaladp0254s0005.v1.1"/>
</dbReference>
<keyword evidence="9" id="KW-1185">Reference proteome</keyword>
<dbReference type="AlphaFoldDB" id="A0A7N0V8T3"/>
<dbReference type="GO" id="GO:0008270">
    <property type="term" value="F:zinc ion binding"/>
    <property type="evidence" value="ECO:0007669"/>
    <property type="project" value="UniProtKB-KW"/>
</dbReference>
<feature type="domain" description="FLZ-type" evidence="7">
    <location>
        <begin position="85"/>
        <end position="129"/>
    </location>
</feature>
<proteinExistence type="inferred from homology"/>
<evidence type="ECO:0000256" key="4">
    <source>
        <dbReference type="ARBA" id="ARBA00022723"/>
    </source>
</evidence>
<dbReference type="Pfam" id="PF04570">
    <property type="entry name" value="zf-FLZ"/>
    <property type="match status" value="1"/>
</dbReference>
<name>A0A7N0V8T3_KALFE</name>
<dbReference type="OMA" id="RPPINRI"/>
<reference evidence="8" key="1">
    <citation type="submission" date="2021-01" db="UniProtKB">
        <authorList>
            <consortium name="EnsemblPlants"/>
        </authorList>
    </citation>
    <scope>IDENTIFICATION</scope>
</reference>
<evidence type="ECO:0000313" key="8">
    <source>
        <dbReference type="EnsemblPlants" id="Kaladp0254s0005.1.v1.1"/>
    </source>
</evidence>
<evidence type="ECO:0000256" key="1">
    <source>
        <dbReference type="ARBA" id="ARBA00004496"/>
    </source>
</evidence>
<keyword evidence="5" id="KW-0863">Zinc-finger</keyword>
<dbReference type="EnsemblPlants" id="Kaladp0254s0005.1.v1.1">
    <property type="protein sequence ID" value="Kaladp0254s0005.1.v1.1"/>
    <property type="gene ID" value="Kaladp0254s0005.v1.1"/>
</dbReference>
<comment type="similarity">
    <text evidence="2">Belongs to the FLZ family.</text>
</comment>
<evidence type="ECO:0000256" key="2">
    <source>
        <dbReference type="ARBA" id="ARBA00009374"/>
    </source>
</evidence>
<dbReference type="PROSITE" id="PS51795">
    <property type="entry name" value="ZF_FLZ"/>
    <property type="match status" value="1"/>
</dbReference>
<dbReference type="GO" id="GO:0005737">
    <property type="term" value="C:cytoplasm"/>
    <property type="evidence" value="ECO:0007669"/>
    <property type="project" value="UniProtKB-SubCell"/>
</dbReference>
<evidence type="ECO:0000256" key="5">
    <source>
        <dbReference type="ARBA" id="ARBA00022771"/>
    </source>
</evidence>
<evidence type="ECO:0000259" key="7">
    <source>
        <dbReference type="PROSITE" id="PS51795"/>
    </source>
</evidence>
<keyword evidence="4" id="KW-0479">Metal-binding</keyword>
<organism evidence="8 9">
    <name type="scientific">Kalanchoe fedtschenkoi</name>
    <name type="common">Lavender scallops</name>
    <name type="synonym">South American air plant</name>
    <dbReference type="NCBI Taxonomy" id="63787"/>
    <lineage>
        <taxon>Eukaryota</taxon>
        <taxon>Viridiplantae</taxon>
        <taxon>Streptophyta</taxon>
        <taxon>Embryophyta</taxon>
        <taxon>Tracheophyta</taxon>
        <taxon>Spermatophyta</taxon>
        <taxon>Magnoliopsida</taxon>
        <taxon>eudicotyledons</taxon>
        <taxon>Gunneridae</taxon>
        <taxon>Pentapetalae</taxon>
        <taxon>Saxifragales</taxon>
        <taxon>Crassulaceae</taxon>
        <taxon>Kalanchoe</taxon>
    </lineage>
</organism>
<evidence type="ECO:0000256" key="3">
    <source>
        <dbReference type="ARBA" id="ARBA00022490"/>
    </source>
</evidence>
<evidence type="ECO:0000256" key="6">
    <source>
        <dbReference type="PROSITE-ProRule" id="PRU01131"/>
    </source>
</evidence>
<keyword evidence="3" id="KW-0963">Cytoplasm</keyword>
<comment type="subcellular location">
    <subcellularLocation>
        <location evidence="1">Cytoplasm</location>
    </subcellularLocation>
</comment>
<dbReference type="PANTHER" id="PTHR33059">
    <property type="entry name" value="FCS-LIKE ZINC FINGER 5"/>
    <property type="match status" value="1"/>
</dbReference>
<keyword evidence="5" id="KW-0862">Zinc</keyword>
<accession>A0A7N0V8T3</accession>
<feature type="zinc finger region" description="FLZ-type" evidence="6">
    <location>
        <begin position="85"/>
        <end position="129"/>
    </location>
</feature>
<dbReference type="PANTHER" id="PTHR33059:SF4">
    <property type="entry name" value="FCS-LIKE ZINC FINGER 5"/>
    <property type="match status" value="1"/>
</dbReference>